<feature type="transmembrane region" description="Helical" evidence="13">
    <location>
        <begin position="94"/>
        <end position="112"/>
    </location>
</feature>
<organism evidence="15 16">
    <name type="scientific">Prorocentrum cordatum</name>
    <dbReference type="NCBI Taxonomy" id="2364126"/>
    <lineage>
        <taxon>Eukaryota</taxon>
        <taxon>Sar</taxon>
        <taxon>Alveolata</taxon>
        <taxon>Dinophyceae</taxon>
        <taxon>Prorocentrales</taxon>
        <taxon>Prorocentraceae</taxon>
        <taxon>Prorocentrum</taxon>
    </lineage>
</organism>
<evidence type="ECO:0000256" key="8">
    <source>
        <dbReference type="ARBA" id="ARBA00023065"/>
    </source>
</evidence>
<evidence type="ECO:0000256" key="10">
    <source>
        <dbReference type="ARBA" id="ARBA00023303"/>
    </source>
</evidence>
<dbReference type="Pfam" id="PF00520">
    <property type="entry name" value="Ion_trans"/>
    <property type="match status" value="1"/>
</dbReference>
<keyword evidence="10" id="KW-0407">Ion channel</keyword>
<feature type="transmembrane region" description="Helical" evidence="13">
    <location>
        <begin position="202"/>
        <end position="223"/>
    </location>
</feature>
<name>A0ABN9XTV3_9DINO</name>
<proteinExistence type="predicted"/>
<dbReference type="PRINTS" id="PR00169">
    <property type="entry name" value="KCHANNEL"/>
</dbReference>
<comment type="caution">
    <text evidence="15">The sequence shown here is derived from an EMBL/GenBank/DDBJ whole genome shotgun (WGS) entry which is preliminary data.</text>
</comment>
<dbReference type="PANTHER" id="PTHR11537:SF254">
    <property type="entry name" value="POTASSIUM VOLTAGE-GATED CHANNEL PROTEIN SHAB"/>
    <property type="match status" value="1"/>
</dbReference>
<feature type="region of interest" description="Disordered" evidence="12">
    <location>
        <begin position="360"/>
        <end position="385"/>
    </location>
</feature>
<evidence type="ECO:0000256" key="3">
    <source>
        <dbReference type="ARBA" id="ARBA00022538"/>
    </source>
</evidence>
<evidence type="ECO:0000256" key="7">
    <source>
        <dbReference type="ARBA" id="ARBA00022989"/>
    </source>
</evidence>
<dbReference type="EMBL" id="CAUYUJ010021220">
    <property type="protein sequence ID" value="CAK0903397.1"/>
    <property type="molecule type" value="Genomic_DNA"/>
</dbReference>
<dbReference type="Gene3D" id="1.10.287.70">
    <property type="match status" value="1"/>
</dbReference>
<evidence type="ECO:0000256" key="12">
    <source>
        <dbReference type="SAM" id="MobiDB-lite"/>
    </source>
</evidence>
<keyword evidence="7 13" id="KW-1133">Transmembrane helix</keyword>
<evidence type="ECO:0000256" key="1">
    <source>
        <dbReference type="ARBA" id="ARBA00004141"/>
    </source>
</evidence>
<keyword evidence="2" id="KW-0813">Transport</keyword>
<feature type="transmembrane region" description="Helical" evidence="13">
    <location>
        <begin position="65"/>
        <end position="82"/>
    </location>
</feature>
<evidence type="ECO:0000256" key="9">
    <source>
        <dbReference type="ARBA" id="ARBA00023136"/>
    </source>
</evidence>
<keyword evidence="6" id="KW-0630">Potassium</keyword>
<reference evidence="15" key="1">
    <citation type="submission" date="2023-10" db="EMBL/GenBank/DDBJ databases">
        <authorList>
            <person name="Chen Y."/>
            <person name="Shah S."/>
            <person name="Dougan E. K."/>
            <person name="Thang M."/>
            <person name="Chan C."/>
        </authorList>
    </citation>
    <scope>NUCLEOTIDE SEQUENCE [LARGE SCALE GENOMIC DNA]</scope>
</reference>
<sequence length="385" mass="41969">MYAASSVAGSGHMQRVPTPDESYNLRRFTAEMIEARHSLRHVVWQFLTLNVDLDQRMGLVLRRCAITYMAVNSVCVIMLFVVDQSTRPTDTTAGVYQLQLVLLCVWTVEYVLRIWSCVENIGEDVAEHTQKRRCCERLGLVIQPLMVLDFLSIAALLVDSMLDENSFRGISSLRLLSLVRIERDCEIMGPVLGVVKKKKQELLASMALVVILLVVVSVCMYYLEVEDNPENFGSVPATMWWACITMSTVGYGDAYPDTDLGKVLASATCLLGAAMFALPAGIIASGFQEERDEESAADTPLLDPGIEEILARKVDGPIFHHRSHGAAPRQAAERRLDAAAAEVAALRGELRQLAAALGGRGRGAEACGEAAGGEARAAPARSRTG</sequence>
<protein>
    <recommendedName>
        <fullName evidence="14">Ion transport domain-containing protein</fullName>
    </recommendedName>
</protein>
<feature type="domain" description="Ion transport" evidence="14">
    <location>
        <begin position="66"/>
        <end position="294"/>
    </location>
</feature>
<keyword evidence="9 13" id="KW-0472">Membrane</keyword>
<feature type="transmembrane region" description="Helical" evidence="13">
    <location>
        <begin position="264"/>
        <end position="284"/>
    </location>
</feature>
<dbReference type="InterPro" id="IPR028325">
    <property type="entry name" value="VG_K_chnl"/>
</dbReference>
<feature type="transmembrane region" description="Helical" evidence="13">
    <location>
        <begin position="138"/>
        <end position="158"/>
    </location>
</feature>
<keyword evidence="4 13" id="KW-0812">Transmembrane</keyword>
<evidence type="ECO:0000259" key="14">
    <source>
        <dbReference type="Pfam" id="PF00520"/>
    </source>
</evidence>
<evidence type="ECO:0000313" key="16">
    <source>
        <dbReference type="Proteomes" id="UP001189429"/>
    </source>
</evidence>
<keyword evidence="3" id="KW-0633">Potassium transport</keyword>
<evidence type="ECO:0000256" key="11">
    <source>
        <dbReference type="SAM" id="Coils"/>
    </source>
</evidence>
<evidence type="ECO:0000256" key="4">
    <source>
        <dbReference type="ARBA" id="ARBA00022692"/>
    </source>
</evidence>
<evidence type="ECO:0000313" key="15">
    <source>
        <dbReference type="EMBL" id="CAK0903397.1"/>
    </source>
</evidence>
<dbReference type="Proteomes" id="UP001189429">
    <property type="component" value="Unassembled WGS sequence"/>
</dbReference>
<dbReference type="InterPro" id="IPR005821">
    <property type="entry name" value="Ion_trans_dom"/>
</dbReference>
<feature type="coiled-coil region" evidence="11">
    <location>
        <begin position="329"/>
        <end position="356"/>
    </location>
</feature>
<feature type="transmembrane region" description="Helical" evidence="13">
    <location>
        <begin position="235"/>
        <end position="252"/>
    </location>
</feature>
<evidence type="ECO:0000256" key="2">
    <source>
        <dbReference type="ARBA" id="ARBA00022448"/>
    </source>
</evidence>
<accession>A0ABN9XTV3</accession>
<gene>
    <name evidence="15" type="ORF">PCOR1329_LOCUS79732</name>
</gene>
<evidence type="ECO:0000256" key="13">
    <source>
        <dbReference type="SAM" id="Phobius"/>
    </source>
</evidence>
<keyword evidence="11" id="KW-0175">Coiled coil</keyword>
<comment type="subcellular location">
    <subcellularLocation>
        <location evidence="1">Membrane</location>
        <topology evidence="1">Multi-pass membrane protein</topology>
    </subcellularLocation>
</comment>
<dbReference type="PANTHER" id="PTHR11537">
    <property type="entry name" value="VOLTAGE-GATED POTASSIUM CHANNEL"/>
    <property type="match status" value="1"/>
</dbReference>
<keyword evidence="5" id="KW-0631">Potassium channel</keyword>
<keyword evidence="8" id="KW-0406">Ion transport</keyword>
<evidence type="ECO:0000256" key="6">
    <source>
        <dbReference type="ARBA" id="ARBA00022958"/>
    </source>
</evidence>
<evidence type="ECO:0000256" key="5">
    <source>
        <dbReference type="ARBA" id="ARBA00022826"/>
    </source>
</evidence>
<feature type="compositionally biased region" description="Low complexity" evidence="12">
    <location>
        <begin position="364"/>
        <end position="385"/>
    </location>
</feature>
<dbReference type="SUPFAM" id="SSF81324">
    <property type="entry name" value="Voltage-gated potassium channels"/>
    <property type="match status" value="1"/>
</dbReference>
<keyword evidence="16" id="KW-1185">Reference proteome</keyword>